<dbReference type="PANTHER" id="PTHR35174:SF3">
    <property type="entry name" value="BLL7171 PROTEIN"/>
    <property type="match status" value="1"/>
</dbReference>
<dbReference type="RefSeq" id="WP_007334700.1">
    <property type="nucleotide sequence ID" value="NZ_AMCW01000147.1"/>
</dbReference>
<dbReference type="InterPro" id="IPR005545">
    <property type="entry name" value="YCII"/>
</dbReference>
<dbReference type="InterPro" id="IPR011008">
    <property type="entry name" value="Dimeric_a/b-barrel"/>
</dbReference>
<protein>
    <submittedName>
        <fullName evidence="3">DGPFAETKE family protein</fullName>
    </submittedName>
</protein>
<evidence type="ECO:0000313" key="4">
    <source>
        <dbReference type="Proteomes" id="UP000007993"/>
    </source>
</evidence>
<dbReference type="SUPFAM" id="SSF54909">
    <property type="entry name" value="Dimeric alpha+beta barrel"/>
    <property type="match status" value="2"/>
</dbReference>
<evidence type="ECO:0000313" key="3">
    <source>
        <dbReference type="EMBL" id="EKJ99371.1"/>
    </source>
</evidence>
<comment type="similarity">
    <text evidence="1">Belongs to the YciI family.</text>
</comment>
<feature type="domain" description="YCII-related" evidence="2">
    <location>
        <begin position="175"/>
        <end position="283"/>
    </location>
</feature>
<proteinExistence type="inferred from homology"/>
<sequence>MGNTLVASGRLIVGPPNRVEITASQALYAHTFKRRENDMKYMLMIYGAEEGWTDDERERCMLDSMAICEELAVDGKWLDSSPLHSVATATSVRVRDGKSEVTDGPFAETTEQLGGYYIIDVPTHDEAVAIASRLPPAKKGTVEIRPLLPVPIPMPSLSEDLSSLRTKETNAGKDYIVLVYAAEGAWPPEEHAAALEESIRLCHELHEQGSYRAAAPLQSPTTATCVRLRGGVQEIVDGPFPETKEQLGGYFLIHVADLDQAISVAAKIPGARRGTAEIRPLFPLPVVHRAS</sequence>
<gene>
    <name evidence="3" type="ORF">RBSH_05318</name>
</gene>
<dbReference type="PANTHER" id="PTHR35174">
    <property type="entry name" value="BLL7171 PROTEIN-RELATED"/>
    <property type="match status" value="1"/>
</dbReference>
<dbReference type="Proteomes" id="UP000007993">
    <property type="component" value="Unassembled WGS sequence"/>
</dbReference>
<organism evidence="3 4">
    <name type="scientific">Rhodopirellula baltica SH28</name>
    <dbReference type="NCBI Taxonomy" id="993517"/>
    <lineage>
        <taxon>Bacteria</taxon>
        <taxon>Pseudomonadati</taxon>
        <taxon>Planctomycetota</taxon>
        <taxon>Planctomycetia</taxon>
        <taxon>Pirellulales</taxon>
        <taxon>Pirellulaceae</taxon>
        <taxon>Rhodopirellula</taxon>
    </lineage>
</organism>
<accession>K5CZ03</accession>
<dbReference type="Gene3D" id="3.30.70.1060">
    <property type="entry name" value="Dimeric alpha+beta barrel"/>
    <property type="match status" value="2"/>
</dbReference>
<reference evidence="3 4" key="1">
    <citation type="journal article" date="2013" name="Mar. Genomics">
        <title>Expression of sulfatases in Rhodopirellula baltica and the diversity of sulfatases in the genus Rhodopirellula.</title>
        <authorList>
            <person name="Wegner C.E."/>
            <person name="Richter-Heitmann T."/>
            <person name="Klindworth A."/>
            <person name="Klockow C."/>
            <person name="Richter M."/>
            <person name="Achstetter T."/>
            <person name="Glockner F.O."/>
            <person name="Harder J."/>
        </authorList>
    </citation>
    <scope>NUCLEOTIDE SEQUENCE [LARGE SCALE GENOMIC DNA]</scope>
    <source>
        <strain evidence="3 4">SH28</strain>
    </source>
</reference>
<comment type="caution">
    <text evidence="3">The sequence shown here is derived from an EMBL/GenBank/DDBJ whole genome shotgun (WGS) entry which is preliminary data.</text>
</comment>
<evidence type="ECO:0000259" key="2">
    <source>
        <dbReference type="Pfam" id="PF03795"/>
    </source>
</evidence>
<evidence type="ECO:0000256" key="1">
    <source>
        <dbReference type="ARBA" id="ARBA00007689"/>
    </source>
</evidence>
<dbReference type="PATRIC" id="fig|993517.3.peg.5758"/>
<feature type="domain" description="YCII-related" evidence="2">
    <location>
        <begin position="39"/>
        <end position="149"/>
    </location>
</feature>
<name>K5CZ03_RHOBT</name>
<dbReference type="Pfam" id="PF03795">
    <property type="entry name" value="YCII"/>
    <property type="match status" value="2"/>
</dbReference>
<dbReference type="AlphaFoldDB" id="K5CZ03"/>
<dbReference type="EMBL" id="AMCW01000147">
    <property type="protein sequence ID" value="EKJ99371.1"/>
    <property type="molecule type" value="Genomic_DNA"/>
</dbReference>